<dbReference type="RefSeq" id="WP_185131029.1">
    <property type="nucleotide sequence ID" value="NZ_JACJVO010000026.1"/>
</dbReference>
<dbReference type="InterPro" id="IPR013196">
    <property type="entry name" value="HTH_11"/>
</dbReference>
<gene>
    <name evidence="4" type="ORF">H7C18_20780</name>
</gene>
<dbReference type="PIRSF" id="PIRSF016838">
    <property type="entry name" value="PafC"/>
    <property type="match status" value="1"/>
</dbReference>
<keyword evidence="1" id="KW-0805">Transcription regulation</keyword>
<organism evidence="4 5">
    <name type="scientific">Cohnella zeiphila</name>
    <dbReference type="NCBI Taxonomy" id="2761120"/>
    <lineage>
        <taxon>Bacteria</taxon>
        <taxon>Bacillati</taxon>
        <taxon>Bacillota</taxon>
        <taxon>Bacilli</taxon>
        <taxon>Bacillales</taxon>
        <taxon>Paenibacillaceae</taxon>
        <taxon>Cohnella</taxon>
    </lineage>
</organism>
<dbReference type="InterPro" id="IPR036390">
    <property type="entry name" value="WH_DNA-bd_sf"/>
</dbReference>
<keyword evidence="2" id="KW-0804">Transcription</keyword>
<dbReference type="Pfam" id="PF08279">
    <property type="entry name" value="HTH_11"/>
    <property type="match status" value="1"/>
</dbReference>
<protein>
    <submittedName>
        <fullName evidence="4">WYL domain-containing protein</fullName>
    </submittedName>
</protein>
<dbReference type="Proteomes" id="UP000564644">
    <property type="component" value="Unassembled WGS sequence"/>
</dbReference>
<accession>A0A7X0SNP3</accession>
<evidence type="ECO:0000313" key="5">
    <source>
        <dbReference type="Proteomes" id="UP000564644"/>
    </source>
</evidence>
<dbReference type="PANTHER" id="PTHR34580:SF1">
    <property type="entry name" value="PROTEIN PAFC"/>
    <property type="match status" value="1"/>
</dbReference>
<dbReference type="InterPro" id="IPR028349">
    <property type="entry name" value="PafC-like"/>
</dbReference>
<dbReference type="GO" id="GO:0003700">
    <property type="term" value="F:DNA-binding transcription factor activity"/>
    <property type="evidence" value="ECO:0007669"/>
    <property type="project" value="InterPro"/>
</dbReference>
<reference evidence="4 5" key="1">
    <citation type="submission" date="2020-08" db="EMBL/GenBank/DDBJ databases">
        <title>Cohnella phylogeny.</title>
        <authorList>
            <person name="Dunlap C."/>
        </authorList>
    </citation>
    <scope>NUCLEOTIDE SEQUENCE [LARGE SCALE GENOMIC DNA]</scope>
    <source>
        <strain evidence="4 5">CBP 2801</strain>
    </source>
</reference>
<dbReference type="InterPro" id="IPR026881">
    <property type="entry name" value="WYL_dom"/>
</dbReference>
<comment type="caution">
    <text evidence="4">The sequence shown here is derived from an EMBL/GenBank/DDBJ whole genome shotgun (WGS) entry which is preliminary data.</text>
</comment>
<name>A0A7X0SNP3_9BACL</name>
<dbReference type="PROSITE" id="PS52050">
    <property type="entry name" value="WYL"/>
    <property type="match status" value="1"/>
</dbReference>
<dbReference type="InterPro" id="IPR057727">
    <property type="entry name" value="WCX_dom"/>
</dbReference>
<evidence type="ECO:0000313" key="4">
    <source>
        <dbReference type="EMBL" id="MBB6733363.1"/>
    </source>
</evidence>
<proteinExistence type="predicted"/>
<feature type="domain" description="HTH deoR-type" evidence="3">
    <location>
        <begin position="2"/>
        <end position="61"/>
    </location>
</feature>
<dbReference type="Pfam" id="PF13280">
    <property type="entry name" value="WYL"/>
    <property type="match status" value="1"/>
</dbReference>
<dbReference type="InterPro" id="IPR036388">
    <property type="entry name" value="WH-like_DNA-bd_sf"/>
</dbReference>
<dbReference type="InterPro" id="IPR001034">
    <property type="entry name" value="DeoR_HTH"/>
</dbReference>
<evidence type="ECO:0000256" key="1">
    <source>
        <dbReference type="ARBA" id="ARBA00023015"/>
    </source>
</evidence>
<dbReference type="SMART" id="SM00420">
    <property type="entry name" value="HTH_DEOR"/>
    <property type="match status" value="1"/>
</dbReference>
<dbReference type="SUPFAM" id="SSF46785">
    <property type="entry name" value="Winged helix' DNA-binding domain"/>
    <property type="match status" value="1"/>
</dbReference>
<evidence type="ECO:0000256" key="2">
    <source>
        <dbReference type="ARBA" id="ARBA00023163"/>
    </source>
</evidence>
<dbReference type="PANTHER" id="PTHR34580">
    <property type="match status" value="1"/>
</dbReference>
<dbReference type="PROSITE" id="PS51000">
    <property type="entry name" value="HTH_DEOR_2"/>
    <property type="match status" value="1"/>
</dbReference>
<dbReference type="Gene3D" id="1.10.10.10">
    <property type="entry name" value="Winged helix-like DNA-binding domain superfamily/Winged helix DNA-binding domain"/>
    <property type="match status" value="1"/>
</dbReference>
<dbReference type="EMBL" id="JACJVO010000026">
    <property type="protein sequence ID" value="MBB6733363.1"/>
    <property type="molecule type" value="Genomic_DNA"/>
</dbReference>
<dbReference type="Pfam" id="PF25583">
    <property type="entry name" value="WCX"/>
    <property type="match status" value="1"/>
</dbReference>
<evidence type="ECO:0000259" key="3">
    <source>
        <dbReference type="PROSITE" id="PS51000"/>
    </source>
</evidence>
<keyword evidence="5" id="KW-1185">Reference proteome</keyword>
<sequence length="327" mass="36609">MRADRLLAILLYLQAHGQATARELAERLEVSERTIQRDMEALCASGIPLHAVRGARGGWVLPESYRSRLTGLTTGEIRALTMLQASSVVRDLTLGADAAGALAKLLSALPADKRAEAEFARRHLHIDGAGWHGERTQSPWLQTVQQAVWEGRVLRIRYASVRQAPNEETPWREVRPWGLVAKSQAWYFAAENEGEEELRTYRVSRLQAAELTGTTFEVPADFDLAAWWEQSTRSFRERLPRYPAAVRIRENEWERFCKEIYVNVGSSQTPTGGWIEAKVDFHTLESARDLLLGYGASAEALAPEALREAMLQTAGEILSLYGPSRLA</sequence>
<dbReference type="InterPro" id="IPR051534">
    <property type="entry name" value="CBASS_pafABC_assoc_protein"/>
</dbReference>
<dbReference type="AlphaFoldDB" id="A0A7X0SNP3"/>